<dbReference type="InterPro" id="IPR005017">
    <property type="entry name" value="OMPP1/FadL/TodX"/>
</dbReference>
<evidence type="ECO:0000256" key="7">
    <source>
        <dbReference type="ARBA" id="ARBA00023237"/>
    </source>
</evidence>
<keyword evidence="3" id="KW-1134">Transmembrane beta strand</keyword>
<keyword evidence="10" id="KW-1185">Reference proteome</keyword>
<dbReference type="Gene3D" id="2.40.160.60">
    <property type="entry name" value="Outer membrane protein transport protein (OMPP1/FadL/TodX)"/>
    <property type="match status" value="1"/>
</dbReference>
<reference evidence="9" key="2">
    <citation type="submission" date="2020-09" db="EMBL/GenBank/DDBJ databases">
        <authorList>
            <person name="Sun Q."/>
            <person name="Ohkuma M."/>
        </authorList>
    </citation>
    <scope>NUCLEOTIDE SEQUENCE</scope>
    <source>
        <strain evidence="9">JCM 30804</strain>
    </source>
</reference>
<comment type="subcellular location">
    <subcellularLocation>
        <location evidence="1">Cell outer membrane</location>
        <topology evidence="1">Multi-pass membrane protein</topology>
    </subcellularLocation>
</comment>
<evidence type="ECO:0000256" key="5">
    <source>
        <dbReference type="ARBA" id="ARBA00022729"/>
    </source>
</evidence>
<dbReference type="PANTHER" id="PTHR35093">
    <property type="entry name" value="OUTER MEMBRANE PROTEIN NMB0088-RELATED"/>
    <property type="match status" value="1"/>
</dbReference>
<dbReference type="AlphaFoldDB" id="A0A917JSZ7"/>
<dbReference type="Pfam" id="PF03349">
    <property type="entry name" value="Toluene_X"/>
    <property type="match status" value="1"/>
</dbReference>
<evidence type="ECO:0000313" key="10">
    <source>
        <dbReference type="Proteomes" id="UP000613743"/>
    </source>
</evidence>
<dbReference type="SUPFAM" id="SSF56935">
    <property type="entry name" value="Porins"/>
    <property type="match status" value="1"/>
</dbReference>
<name>A0A917JSZ7_9GAMM</name>
<sequence>MMKKHILSVAIGGALLSSAIQVNAAGFQLAEYSATGQGRSFAGEAAIADNASAQGRNPALLSYLDGRQFSAGAIYVMPDVDVEGNMTLMQPSMSFDASIYDVADNAVVPNFYYSTRIDEQWAWGLAVNSNYGLKTELPTDHNAAVFGNHTSVTTVELNPNLAYRLSEQVSIGAGLRVVYGEGEISASVPTWMAAAVPVPAGTQLKGLKGDDVALGWQVGSTWQVDENHRFGIAYHSGVKLELAGTASGLQYTGGQPVSIDGYMPLELPAFAEVSSFHQLDNQLAIHTSINWTQWSVFDELRAYFPGDVKPIGNIDSDLVKVENFNDNWRFALGTTYQFNDQWLVRTGIAVDKTAVDDEYRTITIPDSDRIWLSAGIGYQPNKDLAIDVSLTYIDAHGVSKINEFEPSVGATFDGAADGRVWLAGIQMSYKI</sequence>
<keyword evidence="5 8" id="KW-0732">Signal</keyword>
<proteinExistence type="inferred from homology"/>
<keyword evidence="7" id="KW-0998">Cell outer membrane</keyword>
<keyword evidence="4" id="KW-0812">Transmembrane</keyword>
<organism evidence="9 10">
    <name type="scientific">Shewanella gelidii</name>
    <dbReference type="NCBI Taxonomy" id="1642821"/>
    <lineage>
        <taxon>Bacteria</taxon>
        <taxon>Pseudomonadati</taxon>
        <taxon>Pseudomonadota</taxon>
        <taxon>Gammaproteobacteria</taxon>
        <taxon>Alteromonadales</taxon>
        <taxon>Shewanellaceae</taxon>
        <taxon>Shewanella</taxon>
    </lineage>
</organism>
<dbReference type="GO" id="GO:0015483">
    <property type="term" value="F:long-chain fatty acid transporting porin activity"/>
    <property type="evidence" value="ECO:0007669"/>
    <property type="project" value="TreeGrafter"/>
</dbReference>
<gene>
    <name evidence="9" type="ORF">GCM10009332_20500</name>
</gene>
<dbReference type="PANTHER" id="PTHR35093:SF8">
    <property type="entry name" value="OUTER MEMBRANE PROTEIN NMB0088-RELATED"/>
    <property type="match status" value="1"/>
</dbReference>
<feature type="signal peptide" evidence="8">
    <location>
        <begin position="1"/>
        <end position="24"/>
    </location>
</feature>
<accession>A0A917JSZ7</accession>
<protein>
    <submittedName>
        <fullName evidence="9">Aromatic hydrocarbon degradation protein</fullName>
    </submittedName>
</protein>
<evidence type="ECO:0000256" key="2">
    <source>
        <dbReference type="ARBA" id="ARBA00008163"/>
    </source>
</evidence>
<evidence type="ECO:0000256" key="3">
    <source>
        <dbReference type="ARBA" id="ARBA00022452"/>
    </source>
</evidence>
<dbReference type="Proteomes" id="UP000613743">
    <property type="component" value="Unassembled WGS sequence"/>
</dbReference>
<comment type="caution">
    <text evidence="9">The sequence shown here is derived from an EMBL/GenBank/DDBJ whole genome shotgun (WGS) entry which is preliminary data.</text>
</comment>
<reference evidence="9" key="1">
    <citation type="journal article" date="2014" name="Int. J. Syst. Evol. Microbiol.">
        <title>Complete genome sequence of Corynebacterium casei LMG S-19264T (=DSM 44701T), isolated from a smear-ripened cheese.</title>
        <authorList>
            <consortium name="US DOE Joint Genome Institute (JGI-PGF)"/>
            <person name="Walter F."/>
            <person name="Albersmeier A."/>
            <person name="Kalinowski J."/>
            <person name="Ruckert C."/>
        </authorList>
    </citation>
    <scope>NUCLEOTIDE SEQUENCE</scope>
    <source>
        <strain evidence="9">JCM 30804</strain>
    </source>
</reference>
<evidence type="ECO:0000256" key="4">
    <source>
        <dbReference type="ARBA" id="ARBA00022692"/>
    </source>
</evidence>
<feature type="chain" id="PRO_5037955508" evidence="8">
    <location>
        <begin position="25"/>
        <end position="431"/>
    </location>
</feature>
<keyword evidence="6" id="KW-0472">Membrane</keyword>
<dbReference type="EMBL" id="BMPZ01000004">
    <property type="protein sequence ID" value="GGI83112.1"/>
    <property type="molecule type" value="Genomic_DNA"/>
</dbReference>
<dbReference type="GO" id="GO:0009279">
    <property type="term" value="C:cell outer membrane"/>
    <property type="evidence" value="ECO:0007669"/>
    <property type="project" value="UniProtKB-SubCell"/>
</dbReference>
<evidence type="ECO:0000256" key="8">
    <source>
        <dbReference type="SAM" id="SignalP"/>
    </source>
</evidence>
<evidence type="ECO:0000256" key="6">
    <source>
        <dbReference type="ARBA" id="ARBA00023136"/>
    </source>
</evidence>
<comment type="similarity">
    <text evidence="2">Belongs to the OmpP1/FadL family.</text>
</comment>
<evidence type="ECO:0000256" key="1">
    <source>
        <dbReference type="ARBA" id="ARBA00004571"/>
    </source>
</evidence>
<evidence type="ECO:0000313" key="9">
    <source>
        <dbReference type="EMBL" id="GGI83112.1"/>
    </source>
</evidence>